<evidence type="ECO:0000256" key="3">
    <source>
        <dbReference type="ARBA" id="ARBA00009419"/>
    </source>
</evidence>
<dbReference type="GO" id="GO:0031408">
    <property type="term" value="P:oxylipin biosynthetic process"/>
    <property type="evidence" value="ECO:0007669"/>
    <property type="project" value="UniProtKB-UniRule"/>
</dbReference>
<dbReference type="Gene3D" id="2.60.60.20">
    <property type="entry name" value="PLAT/LH2 domain"/>
    <property type="match status" value="1"/>
</dbReference>
<keyword evidence="10" id="KW-0809">Transit peptide</keyword>
<dbReference type="PROSITE" id="PS00081">
    <property type="entry name" value="LIPOXYGENASE_2"/>
    <property type="match status" value="1"/>
</dbReference>
<evidence type="ECO:0000256" key="10">
    <source>
        <dbReference type="ARBA" id="ARBA00022946"/>
    </source>
</evidence>
<dbReference type="Gene3D" id="1.20.245.10">
    <property type="entry name" value="Lipoxygenase-1, Domain 5"/>
    <property type="match status" value="1"/>
</dbReference>
<keyword evidence="12 17" id="KW-0560">Oxidoreductase</keyword>
<protein>
    <recommendedName>
        <fullName evidence="18">Lipoxygenase</fullName>
        <ecNumber evidence="18">1.13.11.-</ecNumber>
    </recommendedName>
</protein>
<comment type="pathway">
    <text evidence="18">Lipid metabolism; oxylipin biosynthesis.</text>
</comment>
<evidence type="ECO:0000259" key="21">
    <source>
        <dbReference type="PROSITE" id="PS51393"/>
    </source>
</evidence>
<evidence type="ECO:0000256" key="7">
    <source>
        <dbReference type="ARBA" id="ARBA00022723"/>
    </source>
</evidence>
<dbReference type="PROSITE" id="PS50095">
    <property type="entry name" value="PLAT"/>
    <property type="match status" value="1"/>
</dbReference>
<comment type="caution">
    <text evidence="16">Lacks conserved residue(s) required for the propagation of feature annotation.</text>
</comment>
<evidence type="ECO:0000313" key="22">
    <source>
        <dbReference type="EMBL" id="KAF9688661.1"/>
    </source>
</evidence>
<dbReference type="InterPro" id="IPR027433">
    <property type="entry name" value="Lipoxygenase_dom_3"/>
</dbReference>
<dbReference type="EC" id="1.13.11.-" evidence="18"/>
<keyword evidence="7 17" id="KW-0479">Metal-binding</keyword>
<evidence type="ECO:0000256" key="8">
    <source>
        <dbReference type="ARBA" id="ARBA00022767"/>
    </source>
</evidence>
<evidence type="ECO:0000256" key="9">
    <source>
        <dbReference type="ARBA" id="ARBA00022832"/>
    </source>
</evidence>
<keyword evidence="11 17" id="KW-0223">Dioxygenase</keyword>
<dbReference type="PRINTS" id="PR00087">
    <property type="entry name" value="LIPOXYGENASE"/>
</dbReference>
<dbReference type="Gene3D" id="3.10.450.60">
    <property type="match status" value="1"/>
</dbReference>
<dbReference type="GO" id="GO:0009507">
    <property type="term" value="C:chloroplast"/>
    <property type="evidence" value="ECO:0007669"/>
    <property type="project" value="UniProtKB-SubCell"/>
</dbReference>
<dbReference type="PROSITE" id="PS51393">
    <property type="entry name" value="LIPOXYGENASE_3"/>
    <property type="match status" value="1"/>
</dbReference>
<dbReference type="PROSITE" id="PS00711">
    <property type="entry name" value="LIPOXYGENASE_1"/>
    <property type="match status" value="1"/>
</dbReference>
<dbReference type="SMART" id="SM00308">
    <property type="entry name" value="LH2"/>
    <property type="match status" value="1"/>
</dbReference>
<evidence type="ECO:0000313" key="23">
    <source>
        <dbReference type="Proteomes" id="UP000657918"/>
    </source>
</evidence>
<dbReference type="GO" id="GO:0046872">
    <property type="term" value="F:metal ion binding"/>
    <property type="evidence" value="ECO:0007669"/>
    <property type="project" value="UniProtKB-UniRule"/>
</dbReference>
<dbReference type="InterPro" id="IPR001024">
    <property type="entry name" value="PLAT/LH2_dom"/>
</dbReference>
<evidence type="ECO:0000256" key="17">
    <source>
        <dbReference type="RuleBase" id="RU003974"/>
    </source>
</evidence>
<keyword evidence="13 17" id="KW-0408">Iron</keyword>
<comment type="similarity">
    <text evidence="3 17">Belongs to the lipoxygenase family.</text>
</comment>
<feature type="region of interest" description="Disordered" evidence="19">
    <location>
        <begin position="246"/>
        <end position="279"/>
    </location>
</feature>
<dbReference type="InterPro" id="IPR001246">
    <property type="entry name" value="LipOase_plant"/>
</dbReference>
<evidence type="ECO:0000256" key="1">
    <source>
        <dbReference type="ARBA" id="ARBA00001962"/>
    </source>
</evidence>
<evidence type="ECO:0000256" key="11">
    <source>
        <dbReference type="ARBA" id="ARBA00022964"/>
    </source>
</evidence>
<dbReference type="SUPFAM" id="SSF48484">
    <property type="entry name" value="Lipoxigenase"/>
    <property type="match status" value="1"/>
</dbReference>
<dbReference type="Gene3D" id="4.10.375.10">
    <property type="entry name" value="Lipoxygenase-1, Domain 2"/>
    <property type="match status" value="1"/>
</dbReference>
<name>A0A835N981_9ROSI</name>
<dbReference type="GO" id="GO:0034440">
    <property type="term" value="P:lipid oxidation"/>
    <property type="evidence" value="ECO:0007669"/>
    <property type="project" value="InterPro"/>
</dbReference>
<evidence type="ECO:0000256" key="18">
    <source>
        <dbReference type="RuleBase" id="RU003975"/>
    </source>
</evidence>
<dbReference type="EMBL" id="JADGMS010000001">
    <property type="protein sequence ID" value="KAF9688661.1"/>
    <property type="molecule type" value="Genomic_DNA"/>
</dbReference>
<feature type="compositionally biased region" description="Basic residues" evidence="19">
    <location>
        <begin position="260"/>
        <end position="270"/>
    </location>
</feature>
<evidence type="ECO:0000259" key="20">
    <source>
        <dbReference type="PROSITE" id="PS50095"/>
    </source>
</evidence>
<feature type="domain" description="PLAT" evidence="20">
    <location>
        <begin position="71"/>
        <end position="197"/>
    </location>
</feature>
<dbReference type="InterPro" id="IPR000907">
    <property type="entry name" value="LipOase"/>
</dbReference>
<dbReference type="PANTHER" id="PTHR11771">
    <property type="entry name" value="LIPOXYGENASE"/>
    <property type="match status" value="1"/>
</dbReference>
<dbReference type="Proteomes" id="UP000657918">
    <property type="component" value="Unassembled WGS sequence"/>
</dbReference>
<comment type="function">
    <text evidence="18">Plant lipoxygenase may be involved in a number of diverse aspects of plant physiology including growth and development, pest resistance, and senescence or responses to wounding.</text>
</comment>
<dbReference type="Gene3D" id="4.10.372.10">
    <property type="entry name" value="Lipoxygenase-1, Domain 3"/>
    <property type="match status" value="1"/>
</dbReference>
<comment type="caution">
    <text evidence="22">The sequence shown here is derived from an EMBL/GenBank/DDBJ whole genome shotgun (WGS) entry which is preliminary data.</text>
</comment>
<dbReference type="FunFam" id="1.20.245.10:FF:000002">
    <property type="entry name" value="Lipoxygenase"/>
    <property type="match status" value="1"/>
</dbReference>
<keyword evidence="14" id="KW-0443">Lipid metabolism</keyword>
<keyword evidence="15 18" id="KW-0275">Fatty acid biosynthesis</keyword>
<evidence type="ECO:0000256" key="13">
    <source>
        <dbReference type="ARBA" id="ARBA00023004"/>
    </source>
</evidence>
<dbReference type="InterPro" id="IPR020834">
    <property type="entry name" value="LipOase_CS"/>
</dbReference>
<dbReference type="InterPro" id="IPR013819">
    <property type="entry name" value="LipOase_C"/>
</dbReference>
<dbReference type="AlphaFoldDB" id="A0A835N981"/>
<dbReference type="InterPro" id="IPR036392">
    <property type="entry name" value="PLAT/LH2_dom_sf"/>
</dbReference>
<dbReference type="UniPathway" id="UPA00382"/>
<gene>
    <name evidence="22" type="ORF">SADUNF_Sadunf01G0011400</name>
</gene>
<accession>A0A835N981</accession>
<dbReference type="OrthoDB" id="407298at2759"/>
<dbReference type="InterPro" id="IPR020833">
    <property type="entry name" value="LipOase_Fe_BS"/>
</dbReference>
<keyword evidence="9" id="KW-0276">Fatty acid metabolism</keyword>
<dbReference type="Pfam" id="PF00305">
    <property type="entry name" value="Lipoxygenase"/>
    <property type="match status" value="1"/>
</dbReference>
<evidence type="ECO:0000256" key="14">
    <source>
        <dbReference type="ARBA" id="ARBA00023098"/>
    </source>
</evidence>
<keyword evidence="6" id="KW-0934">Plastid</keyword>
<dbReference type="InterPro" id="IPR036226">
    <property type="entry name" value="LipOase_C_sf"/>
</dbReference>
<keyword evidence="5" id="KW-0150">Chloroplast</keyword>
<evidence type="ECO:0000256" key="6">
    <source>
        <dbReference type="ARBA" id="ARBA00022640"/>
    </source>
</evidence>
<dbReference type="GO" id="GO:0006633">
    <property type="term" value="P:fatty acid biosynthetic process"/>
    <property type="evidence" value="ECO:0007669"/>
    <property type="project" value="UniProtKB-KW"/>
</dbReference>
<keyword evidence="23" id="KW-1185">Reference proteome</keyword>
<evidence type="ECO:0000256" key="19">
    <source>
        <dbReference type="SAM" id="MobiDB-lite"/>
    </source>
</evidence>
<comment type="cofactor">
    <cofactor evidence="1 17">
        <name>Fe cation</name>
        <dbReference type="ChEBI" id="CHEBI:24875"/>
    </cofactor>
</comment>
<dbReference type="FunFam" id="3.10.450.60:FF:000005">
    <property type="entry name" value="Lipoxygenase"/>
    <property type="match status" value="1"/>
</dbReference>
<evidence type="ECO:0000256" key="15">
    <source>
        <dbReference type="ARBA" id="ARBA00023160"/>
    </source>
</evidence>
<keyword evidence="8 18" id="KW-0925">Oxylipin biosynthesis</keyword>
<dbReference type="GO" id="GO:0016165">
    <property type="term" value="F:linoleate 13S-lipoxygenase activity"/>
    <property type="evidence" value="ECO:0007669"/>
    <property type="project" value="UniProtKB-ARBA"/>
</dbReference>
<feature type="domain" description="Lipoxygenase" evidence="21">
    <location>
        <begin position="197"/>
        <end position="886"/>
    </location>
</feature>
<dbReference type="PRINTS" id="PR00468">
    <property type="entry name" value="PLTLPOXGNASE"/>
</dbReference>
<evidence type="ECO:0000256" key="4">
    <source>
        <dbReference type="ARBA" id="ARBA00022516"/>
    </source>
</evidence>
<organism evidence="22 23">
    <name type="scientific">Salix dunnii</name>
    <dbReference type="NCBI Taxonomy" id="1413687"/>
    <lineage>
        <taxon>Eukaryota</taxon>
        <taxon>Viridiplantae</taxon>
        <taxon>Streptophyta</taxon>
        <taxon>Embryophyta</taxon>
        <taxon>Tracheophyta</taxon>
        <taxon>Spermatophyta</taxon>
        <taxon>Magnoliopsida</taxon>
        <taxon>eudicotyledons</taxon>
        <taxon>Gunneridae</taxon>
        <taxon>Pentapetalae</taxon>
        <taxon>rosids</taxon>
        <taxon>fabids</taxon>
        <taxon>Malpighiales</taxon>
        <taxon>Salicaceae</taxon>
        <taxon>Saliceae</taxon>
        <taxon>Salix</taxon>
    </lineage>
</organism>
<evidence type="ECO:0000256" key="16">
    <source>
        <dbReference type="PROSITE-ProRule" id="PRU00152"/>
    </source>
</evidence>
<reference evidence="22 23" key="1">
    <citation type="submission" date="2020-10" db="EMBL/GenBank/DDBJ databases">
        <title>Plant Genome Project.</title>
        <authorList>
            <person name="Zhang R.-G."/>
        </authorList>
    </citation>
    <scope>NUCLEOTIDE SEQUENCE [LARGE SCALE GENOMIC DNA]</scope>
    <source>
        <strain evidence="22">FAFU-HL-1</strain>
        <tissue evidence="22">Leaf</tissue>
    </source>
</reference>
<dbReference type="SUPFAM" id="SSF49723">
    <property type="entry name" value="Lipase/lipooxygenase domain (PLAT/LH2 domain)"/>
    <property type="match status" value="1"/>
</dbReference>
<keyword evidence="4 18" id="KW-0444">Lipid biosynthesis</keyword>
<evidence type="ECO:0000256" key="2">
    <source>
        <dbReference type="ARBA" id="ARBA00004229"/>
    </source>
</evidence>
<evidence type="ECO:0000256" key="12">
    <source>
        <dbReference type="ARBA" id="ARBA00023002"/>
    </source>
</evidence>
<sequence length="886" mass="101275">MLMPQVHQSLYPSKTSLILPKPRIYSHSHASSLVPSRSSFTKTKRNGRVGYKTSNNVKAIATEFPVQLTKLKANVTVKRNDGSKRKRSDRTSGTLRLELVFADLDPREERSLTGIIIYERASQAGQADDDVLYEAEVEVPRDYGEVGAVFVTNEQSEEMFIKEIVLDGSPHHGRVLLTCQAWVGFQQKRLFFTNKSTYLPDKTPSGLRRLRQDELVNLRGNCQGERKKGDRIYDYDVYNDLGDPDSPSDLRPVLGGKKLPYPRRCRTGRPRSKEEPSMETRSKYIYVPQDEEFSITKQKSFHERKGLEIVHSLLPALQTGSDAEAKFPYFTAIDVLFNEGINLPSAQPERTGSWMQKALEVVRKAKDGLRFETPQVMKRDRFCWFSDEEFARQTLAGVNPSSIQLVTEWPLRSKLDPEIYGAPKSAITDEMIEEEIKGFMTVDEAVKQKKLFILDYHDLLLPFVRQVRELGSATLYGSRTLFFLTPQGTLRPLAIELTRPQMDGNPQWKKVFRPTWKSTDVWLWRLAKANVLAHDSCYHQLITHWLRTHCATEPYVIAANRQLSAMHPIYRLLHPHFRYTMEINAEARNSLINAGGTIESTFSTGKYSMELSSVIYDKQWRFDHQGLPRDLISRGMAIEDPSSPHGLKLAVEDYPYANDGLELWAIIKKWVSDYVNHYYPEASLIESDSELLAWWEEVRTVGHGDKKDEPWWPELKTPQDLIEIITTIVWVASGHHAAVNFGQYAYAGYFPNRPTITRLKMPNEDPKDEDWKLFLEKPVEILLETFPSQLQAATVMVALSVLSEHSPDEEYLGEKIQPVWAEDPVIRSYFEIFHGSLVKLEGIIDGKNADENFVNRHGAGVMPYELLKPFSKPGITGQGVPYSISI</sequence>
<evidence type="ECO:0000256" key="5">
    <source>
        <dbReference type="ARBA" id="ARBA00022528"/>
    </source>
</evidence>
<proteinExistence type="inferred from homology"/>
<comment type="subcellular location">
    <subcellularLocation>
        <location evidence="2">Plastid</location>
        <location evidence="2">Chloroplast</location>
    </subcellularLocation>
</comment>